<dbReference type="PROSITE" id="PS00018">
    <property type="entry name" value="EF_HAND_1"/>
    <property type="match status" value="1"/>
</dbReference>
<dbReference type="PROSITE" id="PS51766">
    <property type="entry name" value="DOCKERIN"/>
    <property type="match status" value="1"/>
</dbReference>
<dbReference type="InterPro" id="IPR016134">
    <property type="entry name" value="Dockerin_dom"/>
</dbReference>
<dbReference type="GO" id="GO:0000272">
    <property type="term" value="P:polysaccharide catabolic process"/>
    <property type="evidence" value="ECO:0007669"/>
    <property type="project" value="InterPro"/>
</dbReference>
<organism evidence="2">
    <name type="scientific">marine metagenome</name>
    <dbReference type="NCBI Taxonomy" id="408172"/>
    <lineage>
        <taxon>unclassified sequences</taxon>
        <taxon>metagenomes</taxon>
        <taxon>ecological metagenomes</taxon>
    </lineage>
</organism>
<accession>A0A382PBJ1</accession>
<feature type="domain" description="Dockerin" evidence="1">
    <location>
        <begin position="35"/>
        <end position="91"/>
    </location>
</feature>
<reference evidence="2" key="1">
    <citation type="submission" date="2018-05" db="EMBL/GenBank/DDBJ databases">
        <authorList>
            <person name="Lanie J.A."/>
            <person name="Ng W.-L."/>
            <person name="Kazmierczak K.M."/>
            <person name="Andrzejewski T.M."/>
            <person name="Davidsen T.M."/>
            <person name="Wayne K.J."/>
            <person name="Tettelin H."/>
            <person name="Glass J.I."/>
            <person name="Rusch D."/>
            <person name="Podicherti R."/>
            <person name="Tsui H.-C.T."/>
            <person name="Winkler M.E."/>
        </authorList>
    </citation>
    <scope>NUCLEOTIDE SEQUENCE</scope>
</reference>
<feature type="non-terminal residue" evidence="2">
    <location>
        <position position="91"/>
    </location>
</feature>
<dbReference type="InterPro" id="IPR036439">
    <property type="entry name" value="Dockerin_dom_sf"/>
</dbReference>
<gene>
    <name evidence="2" type="ORF">METZ01_LOCUS322085</name>
</gene>
<sequence length="91" mass="9850">MEVVYKSSSTIVPEIDAVINHSIAECINQGDCITESCTSGDVNNDTILNVLDVVIIVNIALGELDYIECADLNNDNMVNVLDVVQLVNLIL</sequence>
<evidence type="ECO:0000259" key="1">
    <source>
        <dbReference type="PROSITE" id="PS51766"/>
    </source>
</evidence>
<dbReference type="SUPFAM" id="SSF63446">
    <property type="entry name" value="Type I dockerin domain"/>
    <property type="match status" value="1"/>
</dbReference>
<protein>
    <recommendedName>
        <fullName evidence="1">Dockerin domain-containing protein</fullName>
    </recommendedName>
</protein>
<dbReference type="EMBL" id="UINC01105359">
    <property type="protein sequence ID" value="SVC69231.1"/>
    <property type="molecule type" value="Genomic_DNA"/>
</dbReference>
<dbReference type="InterPro" id="IPR018247">
    <property type="entry name" value="EF_Hand_1_Ca_BS"/>
</dbReference>
<name>A0A382PBJ1_9ZZZZ</name>
<dbReference type="Gene3D" id="1.10.1330.10">
    <property type="entry name" value="Dockerin domain"/>
    <property type="match status" value="1"/>
</dbReference>
<dbReference type="AlphaFoldDB" id="A0A382PBJ1"/>
<proteinExistence type="predicted"/>
<evidence type="ECO:0000313" key="2">
    <source>
        <dbReference type="EMBL" id="SVC69231.1"/>
    </source>
</evidence>